<accession>A0A9W9F4W3</accession>
<dbReference type="OrthoDB" id="2922289at2759"/>
<feature type="compositionally biased region" description="Polar residues" evidence="1">
    <location>
        <begin position="89"/>
        <end position="109"/>
    </location>
</feature>
<keyword evidence="3" id="KW-1185">Reference proteome</keyword>
<sequence>MGRRQTKENIGALSKAEDNLDTFWAAVDRLMYTNASNLCDTAIEDLLSQSLILQRTPKWIEPEKPSHAFMPGLLLGNWTFQNQAKVKTQGESLPSSTFESATEDSSLQRPSPVDGQRSFPVDARALKVFRALFHNPAGTSTPGEVSWHDFLHAMTSVGFTATELHGVAWICMAIPANEVGSGKKHTVLQTASSGEKRTGTY</sequence>
<reference evidence="2" key="1">
    <citation type="submission" date="2022-11" db="EMBL/GenBank/DDBJ databases">
        <authorList>
            <person name="Petersen C."/>
        </authorList>
    </citation>
    <scope>NUCLEOTIDE SEQUENCE</scope>
    <source>
        <strain evidence="2">IBT 30069</strain>
    </source>
</reference>
<gene>
    <name evidence="2" type="ORF">N7456_009571</name>
</gene>
<feature type="region of interest" description="Disordered" evidence="1">
    <location>
        <begin position="89"/>
        <end position="117"/>
    </location>
</feature>
<name>A0A9W9F4W3_9EURO</name>
<feature type="region of interest" description="Disordered" evidence="1">
    <location>
        <begin position="182"/>
        <end position="201"/>
    </location>
</feature>
<evidence type="ECO:0000313" key="2">
    <source>
        <dbReference type="EMBL" id="KAJ5093710.1"/>
    </source>
</evidence>
<dbReference type="PANTHER" id="PTHR40788">
    <property type="entry name" value="CLR5 DOMAIN-CONTAINING PROTEIN-RELATED"/>
    <property type="match status" value="1"/>
</dbReference>
<reference evidence="2" key="2">
    <citation type="journal article" date="2023" name="IMA Fungus">
        <title>Comparative genomic study of the Penicillium genus elucidates a diverse pangenome and 15 lateral gene transfer events.</title>
        <authorList>
            <person name="Petersen C."/>
            <person name="Sorensen T."/>
            <person name="Nielsen M.R."/>
            <person name="Sondergaard T.E."/>
            <person name="Sorensen J.L."/>
            <person name="Fitzpatrick D.A."/>
            <person name="Frisvad J.C."/>
            <person name="Nielsen K.L."/>
        </authorList>
    </citation>
    <scope>NUCLEOTIDE SEQUENCE</scope>
    <source>
        <strain evidence="2">IBT 30069</strain>
    </source>
</reference>
<evidence type="ECO:0000313" key="3">
    <source>
        <dbReference type="Proteomes" id="UP001149165"/>
    </source>
</evidence>
<dbReference type="PANTHER" id="PTHR40788:SF2">
    <property type="entry name" value="CLR5 DOMAIN-CONTAINING PROTEIN"/>
    <property type="match status" value="1"/>
</dbReference>
<proteinExistence type="predicted"/>
<evidence type="ECO:0000256" key="1">
    <source>
        <dbReference type="SAM" id="MobiDB-lite"/>
    </source>
</evidence>
<comment type="caution">
    <text evidence="2">The sequence shown here is derived from an EMBL/GenBank/DDBJ whole genome shotgun (WGS) entry which is preliminary data.</text>
</comment>
<dbReference type="EMBL" id="JAPQKH010000006">
    <property type="protein sequence ID" value="KAJ5093710.1"/>
    <property type="molecule type" value="Genomic_DNA"/>
</dbReference>
<organism evidence="2 3">
    <name type="scientific">Penicillium angulare</name>
    <dbReference type="NCBI Taxonomy" id="116970"/>
    <lineage>
        <taxon>Eukaryota</taxon>
        <taxon>Fungi</taxon>
        <taxon>Dikarya</taxon>
        <taxon>Ascomycota</taxon>
        <taxon>Pezizomycotina</taxon>
        <taxon>Eurotiomycetes</taxon>
        <taxon>Eurotiomycetidae</taxon>
        <taxon>Eurotiales</taxon>
        <taxon>Aspergillaceae</taxon>
        <taxon>Penicillium</taxon>
    </lineage>
</organism>
<protein>
    <submittedName>
        <fullName evidence="2">Uncharacterized protein</fullName>
    </submittedName>
</protein>
<dbReference type="Proteomes" id="UP001149165">
    <property type="component" value="Unassembled WGS sequence"/>
</dbReference>
<dbReference type="AlphaFoldDB" id="A0A9W9F4W3"/>